<gene>
    <name evidence="2" type="ORF">SNAT2548_LOCUS27533</name>
</gene>
<sequence length="313" mass="31695">MAGMQNPWRASPTAHGGHAECHGHMGAETLRTGAPAAAGVPAAGQPVAAAGQPAPAQTLLAKAAITQPAVPAGTPAVPGAPGVPGQAVPAQNQLAQAAATLPGMHQPAGASAAGLNNLAYMVQQRAQGELTYHYYQYVPGYGYVYEPGLKADGQKLAALLKDGRKTTKTCGCLQSWTHKGQACSDSCCNPDNDAGGPWCFVMDQACQGDTWGTCEPLPALAAAPAPSPAAAPAAPAPAPAAVAPAKMLAQMTSNMTEATAADDAAVEELAAVLGSDKIEVKEEEPKRNLRASFVQRKQGLEQVEGSPCDCGSD</sequence>
<evidence type="ECO:0000313" key="3">
    <source>
        <dbReference type="Proteomes" id="UP000604046"/>
    </source>
</evidence>
<dbReference type="OrthoDB" id="10458070at2759"/>
<keyword evidence="3" id="KW-1185">Reference proteome</keyword>
<dbReference type="AlphaFoldDB" id="A0A812SRS6"/>
<accession>A0A812SRS6</accession>
<comment type="caution">
    <text evidence="2">The sequence shown here is derived from an EMBL/GenBank/DDBJ whole genome shotgun (WGS) entry which is preliminary data.</text>
</comment>
<dbReference type="EMBL" id="CAJNDS010002476">
    <property type="protein sequence ID" value="CAE7491091.1"/>
    <property type="molecule type" value="Genomic_DNA"/>
</dbReference>
<evidence type="ECO:0000256" key="1">
    <source>
        <dbReference type="SAM" id="MobiDB-lite"/>
    </source>
</evidence>
<protein>
    <recommendedName>
        <fullName evidence="4">Kringle domain-containing protein</fullName>
    </recommendedName>
</protein>
<evidence type="ECO:0008006" key="4">
    <source>
        <dbReference type="Google" id="ProtNLM"/>
    </source>
</evidence>
<proteinExistence type="predicted"/>
<evidence type="ECO:0000313" key="2">
    <source>
        <dbReference type="EMBL" id="CAE7491091.1"/>
    </source>
</evidence>
<feature type="region of interest" description="Disordered" evidence="1">
    <location>
        <begin position="1"/>
        <end position="23"/>
    </location>
</feature>
<reference evidence="2" key="1">
    <citation type="submission" date="2021-02" db="EMBL/GenBank/DDBJ databases">
        <authorList>
            <person name="Dougan E. K."/>
            <person name="Rhodes N."/>
            <person name="Thang M."/>
            <person name="Chan C."/>
        </authorList>
    </citation>
    <scope>NUCLEOTIDE SEQUENCE</scope>
</reference>
<dbReference type="Proteomes" id="UP000604046">
    <property type="component" value="Unassembled WGS sequence"/>
</dbReference>
<organism evidence="2 3">
    <name type="scientific">Symbiodinium natans</name>
    <dbReference type="NCBI Taxonomy" id="878477"/>
    <lineage>
        <taxon>Eukaryota</taxon>
        <taxon>Sar</taxon>
        <taxon>Alveolata</taxon>
        <taxon>Dinophyceae</taxon>
        <taxon>Suessiales</taxon>
        <taxon>Symbiodiniaceae</taxon>
        <taxon>Symbiodinium</taxon>
    </lineage>
</organism>
<name>A0A812SRS6_9DINO</name>